<keyword evidence="1" id="KW-0175">Coiled coil</keyword>
<dbReference type="RefSeq" id="WP_204393875.1">
    <property type="nucleotide sequence ID" value="NZ_JAFBBW010000001.1"/>
</dbReference>
<evidence type="ECO:0000259" key="2">
    <source>
        <dbReference type="PROSITE" id="PS51708"/>
    </source>
</evidence>
<evidence type="ECO:0000313" key="3">
    <source>
        <dbReference type="EMBL" id="MFC4830566.1"/>
    </source>
</evidence>
<gene>
    <name evidence="3" type="ORF">ACFPER_17355</name>
</gene>
<dbReference type="Pfam" id="PF05235">
    <property type="entry name" value="CHAD"/>
    <property type="match status" value="1"/>
</dbReference>
<dbReference type="EMBL" id="JBHSJC010000002">
    <property type="protein sequence ID" value="MFC4830566.1"/>
    <property type="molecule type" value="Genomic_DNA"/>
</dbReference>
<proteinExistence type="predicted"/>
<name>A0ABV9R8T1_9MICO</name>
<protein>
    <submittedName>
        <fullName evidence="3">CHAD domain-containing protein</fullName>
    </submittedName>
</protein>
<dbReference type="Gene3D" id="1.40.20.10">
    <property type="entry name" value="CHAD domain"/>
    <property type="match status" value="1"/>
</dbReference>
<accession>A0ABV9R8T1</accession>
<dbReference type="SMART" id="SM00880">
    <property type="entry name" value="CHAD"/>
    <property type="match status" value="1"/>
</dbReference>
<evidence type="ECO:0000313" key="4">
    <source>
        <dbReference type="Proteomes" id="UP001595960"/>
    </source>
</evidence>
<evidence type="ECO:0000256" key="1">
    <source>
        <dbReference type="SAM" id="Coils"/>
    </source>
</evidence>
<dbReference type="InterPro" id="IPR038186">
    <property type="entry name" value="CHAD_dom_sf"/>
</dbReference>
<dbReference type="PANTHER" id="PTHR39339">
    <property type="entry name" value="SLR1444 PROTEIN"/>
    <property type="match status" value="1"/>
</dbReference>
<sequence length="315" mass="34505">MTDREVARLPSDADAGTAALAALRAIAQRMSELEPAALADEPDAVHQLRTQVRRLRSLLGAFGPVFDPSATTALRRRYGEFGRELGTVRDIEVRIQVAERSLEDASEHDPHRDVVADPDQAAAVRERLVDDEVEAHRLAHARFVERQAMPRAEARRDALAAFLAAPTVTPLAAGAAREVLGELIEGEARRALRRVRRLGRHPEPEALHDVRKAGRRLRYAAESVVDEPLALFGDRATKLAQAGEALHDVLGDHRDEVLFAEHVRRAGAHASHAGEPSAAFEALAAAADERARERLEQLDDAIDDLRSAAVAWAQR</sequence>
<organism evidence="3 4">
    <name type="scientific">Agromyces aurantiacus</name>
    <dbReference type="NCBI Taxonomy" id="165814"/>
    <lineage>
        <taxon>Bacteria</taxon>
        <taxon>Bacillati</taxon>
        <taxon>Actinomycetota</taxon>
        <taxon>Actinomycetes</taxon>
        <taxon>Micrococcales</taxon>
        <taxon>Microbacteriaceae</taxon>
        <taxon>Agromyces</taxon>
    </lineage>
</organism>
<dbReference type="InterPro" id="IPR007899">
    <property type="entry name" value="CHAD_dom"/>
</dbReference>
<dbReference type="Proteomes" id="UP001595960">
    <property type="component" value="Unassembled WGS sequence"/>
</dbReference>
<keyword evidence="4" id="KW-1185">Reference proteome</keyword>
<feature type="domain" description="CHAD" evidence="2">
    <location>
        <begin position="12"/>
        <end position="307"/>
    </location>
</feature>
<dbReference type="PROSITE" id="PS51708">
    <property type="entry name" value="CHAD"/>
    <property type="match status" value="1"/>
</dbReference>
<feature type="coiled-coil region" evidence="1">
    <location>
        <begin position="288"/>
        <end position="315"/>
    </location>
</feature>
<reference evidence="4" key="1">
    <citation type="journal article" date="2019" name="Int. J. Syst. Evol. Microbiol.">
        <title>The Global Catalogue of Microorganisms (GCM) 10K type strain sequencing project: providing services to taxonomists for standard genome sequencing and annotation.</title>
        <authorList>
            <consortium name="The Broad Institute Genomics Platform"/>
            <consortium name="The Broad Institute Genome Sequencing Center for Infectious Disease"/>
            <person name="Wu L."/>
            <person name="Ma J."/>
        </authorList>
    </citation>
    <scope>NUCLEOTIDE SEQUENCE [LARGE SCALE GENOMIC DNA]</scope>
    <source>
        <strain evidence="4">CGMCC 1.12192</strain>
    </source>
</reference>
<comment type="caution">
    <text evidence="3">The sequence shown here is derived from an EMBL/GenBank/DDBJ whole genome shotgun (WGS) entry which is preliminary data.</text>
</comment>
<dbReference type="PANTHER" id="PTHR39339:SF1">
    <property type="entry name" value="CHAD DOMAIN-CONTAINING PROTEIN"/>
    <property type="match status" value="1"/>
</dbReference>